<dbReference type="EMBL" id="NGJS01000001">
    <property type="protein sequence ID" value="RSU00682.1"/>
    <property type="molecule type" value="Genomic_DNA"/>
</dbReference>
<proteinExistence type="predicted"/>
<feature type="transmembrane region" description="Helical" evidence="3">
    <location>
        <begin position="20"/>
        <end position="40"/>
    </location>
</feature>
<feature type="region of interest" description="Disordered" evidence="2">
    <location>
        <begin position="42"/>
        <end position="92"/>
    </location>
</feature>
<dbReference type="Proteomes" id="UP000287857">
    <property type="component" value="Unassembled WGS sequence"/>
</dbReference>
<keyword evidence="5" id="KW-1185">Reference proteome</keyword>
<evidence type="ECO:0000256" key="1">
    <source>
        <dbReference type="SAM" id="Coils"/>
    </source>
</evidence>
<name>A0A430A2P8_9ENTE</name>
<keyword evidence="1" id="KW-0175">Coiled coil</keyword>
<evidence type="ECO:0000256" key="2">
    <source>
        <dbReference type="SAM" id="MobiDB-lite"/>
    </source>
</evidence>
<dbReference type="OrthoDB" id="9839990at2"/>
<sequence>MTENKEKMPEKGPLSQKKKWLWISLCSAALLGGAVGYGIYNNQSSNQSNQKIEQKASASKGSKKESAWEKQVAPPKKQKAKESKSADDVLSVVVGDKKENSLFGVQMPSGEEKQGLVEKLAVAIDDQSKKEDARNASEVVHSAEVDKAPATDSNLIKDQIPDKGINEETSKEPDVDNDSKPIPDPAPNPNPIPDPTPNPNPDPNPNPTPTPDPAPSVDELIAKSKEELSSAADKANEVNERLTKVKSELDRMQNVESNTQVHADKAAEQWDKVQSLIEEYNQLSDELKQLMDQDGTVPEVNVDLYKETYEKLNQKVNEIKDAQDSANSTTNQMNSTIQNAQETLDQMDQTKSEYQETQAEVSDATQQVTTAITNANNNDQVSIAVQPDINQAAVSSSEMNAANVQVGNQLDEINSTEMQEAIDTASQSAQAVNDQAAKQNEAVSDVVNDFNNFPKPEAETNPETPVTPEHSTTETQTQASTDQTTTQEAAASANQGSEAVAK</sequence>
<keyword evidence="3" id="KW-0472">Membrane</keyword>
<gene>
    <name evidence="4" type="ORF">CBF37_01320</name>
</gene>
<feature type="compositionally biased region" description="Polar residues" evidence="2">
    <location>
        <begin position="416"/>
        <end position="442"/>
    </location>
</feature>
<feature type="compositionally biased region" description="Basic and acidic residues" evidence="2">
    <location>
        <begin position="159"/>
        <end position="181"/>
    </location>
</feature>
<accession>A0A430A2P8</accession>
<feature type="compositionally biased region" description="Pro residues" evidence="2">
    <location>
        <begin position="182"/>
        <end position="214"/>
    </location>
</feature>
<dbReference type="AlphaFoldDB" id="A0A430A2P8"/>
<dbReference type="RefSeq" id="WP_002350153.1">
    <property type="nucleotide sequence ID" value="NZ_NGJS01000001.1"/>
</dbReference>
<feature type="compositionally biased region" description="Basic and acidic residues" evidence="2">
    <location>
        <begin position="126"/>
        <end position="149"/>
    </location>
</feature>
<feature type="coiled-coil region" evidence="1">
    <location>
        <begin position="221"/>
        <end position="367"/>
    </location>
</feature>
<feature type="region of interest" description="Disordered" evidence="2">
    <location>
        <begin position="126"/>
        <end position="217"/>
    </location>
</feature>
<protein>
    <submittedName>
        <fullName evidence="4">Uncharacterized protein</fullName>
    </submittedName>
</protein>
<comment type="caution">
    <text evidence="4">The sequence shown here is derived from an EMBL/GenBank/DDBJ whole genome shotgun (WGS) entry which is preliminary data.</text>
</comment>
<evidence type="ECO:0000313" key="5">
    <source>
        <dbReference type="Proteomes" id="UP000287857"/>
    </source>
</evidence>
<keyword evidence="3" id="KW-0812">Transmembrane</keyword>
<evidence type="ECO:0000256" key="3">
    <source>
        <dbReference type="SAM" id="Phobius"/>
    </source>
</evidence>
<evidence type="ECO:0000313" key="4">
    <source>
        <dbReference type="EMBL" id="RSU00682.1"/>
    </source>
</evidence>
<feature type="compositionally biased region" description="Low complexity" evidence="2">
    <location>
        <begin position="42"/>
        <end position="60"/>
    </location>
</feature>
<organism evidence="4 5">
    <name type="scientific">Vagococcus vulneris</name>
    <dbReference type="NCBI Taxonomy" id="1977869"/>
    <lineage>
        <taxon>Bacteria</taxon>
        <taxon>Bacillati</taxon>
        <taxon>Bacillota</taxon>
        <taxon>Bacilli</taxon>
        <taxon>Lactobacillales</taxon>
        <taxon>Enterococcaceae</taxon>
        <taxon>Vagococcus</taxon>
    </lineage>
</organism>
<feature type="compositionally biased region" description="Low complexity" evidence="2">
    <location>
        <begin position="473"/>
        <end position="493"/>
    </location>
</feature>
<keyword evidence="3" id="KW-1133">Transmembrane helix</keyword>
<reference evidence="4 5" key="1">
    <citation type="submission" date="2017-05" db="EMBL/GenBank/DDBJ databases">
        <title>Vagococcus spp. assemblies.</title>
        <authorList>
            <person name="Gulvik C.A."/>
        </authorList>
    </citation>
    <scope>NUCLEOTIDE SEQUENCE [LARGE SCALE GENOMIC DNA]</scope>
    <source>
        <strain evidence="4 5">SS1995</strain>
    </source>
</reference>
<feature type="region of interest" description="Disordered" evidence="2">
    <location>
        <begin position="416"/>
        <end position="502"/>
    </location>
</feature>